<organism evidence="1 2">
    <name type="scientific">Apiospora arundinis</name>
    <dbReference type="NCBI Taxonomy" id="335852"/>
    <lineage>
        <taxon>Eukaryota</taxon>
        <taxon>Fungi</taxon>
        <taxon>Dikarya</taxon>
        <taxon>Ascomycota</taxon>
        <taxon>Pezizomycotina</taxon>
        <taxon>Sordariomycetes</taxon>
        <taxon>Xylariomycetidae</taxon>
        <taxon>Amphisphaeriales</taxon>
        <taxon>Apiosporaceae</taxon>
        <taxon>Apiospora</taxon>
    </lineage>
</organism>
<protein>
    <submittedName>
        <fullName evidence="1">Uncharacterized protein</fullName>
    </submittedName>
</protein>
<evidence type="ECO:0000313" key="1">
    <source>
        <dbReference type="EMBL" id="KAK8859842.1"/>
    </source>
</evidence>
<sequence length="300" mass="32943">MASHEDQQQPQHGGKVQLSLSLSTSPPHVISVHDPYPPEPLKVVAAVEQVASPFPERAVTILTKYSCLDTTPLEDAFFLRAMHSPQIAPAPDGAAPCCLAPELPLRPVARWITTTRVSGDPDLLKRRGEDTGFVFVTIPPVGQGHAEVAWELSPARLLRRLGNKDELVQDKLLRLLRPGDTYEITPGKLSICWWAFGSLGNEDGVGDEKKKTKVARWTLPDDLPLVRAPGMDETEDVAHRLRDLVDLHDVNYLSSRSAVEGEQRPVVKDMRSGGWVFGEPEAGLKMVAKDQEAAAFTISE</sequence>
<proteinExistence type="predicted"/>
<keyword evidence="2" id="KW-1185">Reference proteome</keyword>
<dbReference type="EMBL" id="JAPCWZ010000006">
    <property type="protein sequence ID" value="KAK8859842.1"/>
    <property type="molecule type" value="Genomic_DNA"/>
</dbReference>
<accession>A0ABR2IB71</accession>
<name>A0ABR2IB71_9PEZI</name>
<gene>
    <name evidence="1" type="ORF">PGQ11_010576</name>
</gene>
<dbReference type="Proteomes" id="UP001390339">
    <property type="component" value="Unassembled WGS sequence"/>
</dbReference>
<comment type="caution">
    <text evidence="1">The sequence shown here is derived from an EMBL/GenBank/DDBJ whole genome shotgun (WGS) entry which is preliminary data.</text>
</comment>
<evidence type="ECO:0000313" key="2">
    <source>
        <dbReference type="Proteomes" id="UP001390339"/>
    </source>
</evidence>
<reference evidence="1 2" key="1">
    <citation type="journal article" date="2024" name="IMA Fungus">
        <title>Apiospora arundinis, a panoply of carbohydrate-active enzymes and secondary metabolites.</title>
        <authorList>
            <person name="Sorensen T."/>
            <person name="Petersen C."/>
            <person name="Muurmann A.T."/>
            <person name="Christiansen J.V."/>
            <person name="Brundto M.L."/>
            <person name="Overgaard C.K."/>
            <person name="Boysen A.T."/>
            <person name="Wollenberg R.D."/>
            <person name="Larsen T.O."/>
            <person name="Sorensen J.L."/>
            <person name="Nielsen K.L."/>
            <person name="Sondergaard T.E."/>
        </authorList>
    </citation>
    <scope>NUCLEOTIDE SEQUENCE [LARGE SCALE GENOMIC DNA]</scope>
    <source>
        <strain evidence="1 2">AAU 773</strain>
    </source>
</reference>